<dbReference type="RefSeq" id="WP_092911882.1">
    <property type="nucleotide sequence ID" value="NZ_CP136592.1"/>
</dbReference>
<sequence length="256" mass="29301">MNFYQVIIGSEILNRRRKDKHFEFLSTELTALGEKLSASFIIEDNRQLIENVFTIIKSDPKSIMFSFGGIGSTPDDLTREIAAKVFTGKPLTTHQEAKKRILEQFGDDAYPHRIHMAELPENADLLDNPVNNVPGFSLENRFFFVPGFPQMAHPMIKQALSKILHETKPVCRKTFTALVSENDLIEMMQKVPKEIELSSLPAFCGDKRIAVISLCNKDSALVEVWYEKFIEFMKKQKIVWVDGDRHNDPDICKPKN</sequence>
<feature type="domain" description="MoaB/Mog" evidence="1">
    <location>
        <begin position="4"/>
        <end position="166"/>
    </location>
</feature>
<dbReference type="InterPro" id="IPR050101">
    <property type="entry name" value="CinA"/>
</dbReference>
<evidence type="ECO:0000313" key="2">
    <source>
        <dbReference type="EMBL" id="SFP23237.1"/>
    </source>
</evidence>
<protein>
    <submittedName>
        <fullName evidence="2">Predicted nucleotide-utilizing enzyme</fullName>
    </submittedName>
</protein>
<dbReference type="Gene3D" id="3.40.980.10">
    <property type="entry name" value="MoaB/Mog-like domain"/>
    <property type="match status" value="1"/>
</dbReference>
<dbReference type="Proteomes" id="UP000199227">
    <property type="component" value="Unassembled WGS sequence"/>
</dbReference>
<organism evidence="2 3">
    <name type="scientific">Hydrogenimonas thermophila</name>
    <dbReference type="NCBI Taxonomy" id="223786"/>
    <lineage>
        <taxon>Bacteria</taxon>
        <taxon>Pseudomonadati</taxon>
        <taxon>Campylobacterota</taxon>
        <taxon>Epsilonproteobacteria</taxon>
        <taxon>Campylobacterales</taxon>
        <taxon>Hydrogenimonadaceae</taxon>
        <taxon>Hydrogenimonas</taxon>
    </lineage>
</organism>
<dbReference type="EMBL" id="FOXB01000011">
    <property type="protein sequence ID" value="SFP23237.1"/>
    <property type="molecule type" value="Genomic_DNA"/>
</dbReference>
<name>A0A1I5NNH6_9BACT</name>
<dbReference type="Pfam" id="PF00994">
    <property type="entry name" value="MoCF_biosynth"/>
    <property type="match status" value="1"/>
</dbReference>
<dbReference type="AlphaFoldDB" id="A0A1I5NNH6"/>
<dbReference type="PANTHER" id="PTHR13939:SF0">
    <property type="entry name" value="NMN AMIDOHYDROLASE-LIKE PROTEIN YFAY"/>
    <property type="match status" value="1"/>
</dbReference>
<dbReference type="OrthoDB" id="9801454at2"/>
<reference evidence="2 3" key="1">
    <citation type="submission" date="2016-10" db="EMBL/GenBank/DDBJ databases">
        <authorList>
            <person name="de Groot N.N."/>
        </authorList>
    </citation>
    <scope>NUCLEOTIDE SEQUENCE [LARGE SCALE GENOMIC DNA]</scope>
    <source>
        <strain evidence="2 3">EP1-55-1</strain>
    </source>
</reference>
<keyword evidence="3" id="KW-1185">Reference proteome</keyword>
<evidence type="ECO:0000259" key="1">
    <source>
        <dbReference type="SMART" id="SM00852"/>
    </source>
</evidence>
<accession>A0A1I5NNH6</accession>
<dbReference type="CDD" id="cd00885">
    <property type="entry name" value="cinA"/>
    <property type="match status" value="1"/>
</dbReference>
<dbReference type="InterPro" id="IPR036425">
    <property type="entry name" value="MoaB/Mog-like_dom_sf"/>
</dbReference>
<gene>
    <name evidence="2" type="ORF">SAMN05216234_11141</name>
</gene>
<dbReference type="InterPro" id="IPR001453">
    <property type="entry name" value="MoaB/Mog_dom"/>
</dbReference>
<proteinExistence type="predicted"/>
<dbReference type="SMART" id="SM00852">
    <property type="entry name" value="MoCF_biosynth"/>
    <property type="match status" value="1"/>
</dbReference>
<dbReference type="PANTHER" id="PTHR13939">
    <property type="entry name" value="NICOTINAMIDE-NUCLEOTIDE AMIDOHYDROLASE PNCC"/>
    <property type="match status" value="1"/>
</dbReference>
<dbReference type="SUPFAM" id="SSF53218">
    <property type="entry name" value="Molybdenum cofactor biosynthesis proteins"/>
    <property type="match status" value="1"/>
</dbReference>
<evidence type="ECO:0000313" key="3">
    <source>
        <dbReference type="Proteomes" id="UP000199227"/>
    </source>
</evidence>
<dbReference type="STRING" id="223786.SAMN05216234_11141"/>